<keyword evidence="3" id="KW-1185">Reference proteome</keyword>
<dbReference type="PROSITE" id="PS51740">
    <property type="entry name" value="SPOVT_ABRB"/>
    <property type="match status" value="2"/>
</dbReference>
<comment type="subcellular location">
    <subcellularLocation>
        <location evidence="1">Cytoplasm</location>
        <location evidence="1">Nucleoid</location>
    </subcellularLocation>
</comment>
<dbReference type="InterPro" id="IPR037914">
    <property type="entry name" value="SpoVT-AbrB_sf"/>
</dbReference>
<dbReference type="InterPro" id="IPR035644">
    <property type="entry name" value="MraZ_C"/>
</dbReference>
<dbReference type="CDD" id="cd16321">
    <property type="entry name" value="MraZ_C"/>
    <property type="match status" value="1"/>
</dbReference>
<dbReference type="GO" id="GO:2000143">
    <property type="term" value="P:negative regulation of DNA-templated transcription initiation"/>
    <property type="evidence" value="ECO:0007669"/>
    <property type="project" value="TreeGrafter"/>
</dbReference>
<dbReference type="KEGG" id="cpor:BED41_07500"/>
<dbReference type="PANTHER" id="PTHR34701:SF1">
    <property type="entry name" value="TRANSCRIPTIONAL REGULATOR MRAZ"/>
    <property type="match status" value="1"/>
</dbReference>
<protein>
    <recommendedName>
        <fullName evidence="1">Transcriptional regulator MraZ</fullName>
    </recommendedName>
</protein>
<dbReference type="EMBL" id="CP016757">
    <property type="protein sequence ID" value="ANZ44931.1"/>
    <property type="molecule type" value="Genomic_DNA"/>
</dbReference>
<dbReference type="GO" id="GO:0005737">
    <property type="term" value="C:cytoplasm"/>
    <property type="evidence" value="ECO:0007669"/>
    <property type="project" value="UniProtKB-UniRule"/>
</dbReference>
<keyword evidence="1" id="KW-0963">Cytoplasm</keyword>
<keyword evidence="1" id="KW-0238">DNA-binding</keyword>
<dbReference type="InterPro" id="IPR020603">
    <property type="entry name" value="MraZ_dom"/>
</dbReference>
<dbReference type="CDD" id="cd16320">
    <property type="entry name" value="MraZ_N"/>
    <property type="match status" value="1"/>
</dbReference>
<accession>A0A1B2I4N0</accession>
<dbReference type="NCBIfam" id="TIGR00242">
    <property type="entry name" value="division/cell wall cluster transcriptional repressor MraZ"/>
    <property type="match status" value="1"/>
</dbReference>
<sequence>MLVGSYNHKLDGKGRTVLPAKFRGELGSTVVATIGIDRCIALYPVPRWEELLLKLKDLSSFKKKARDFRRVLLSMATEQEIDGAGRILIPQILRDYAGANTEITLIGAEDHMEIWDTAKWEEHRAEVLLDFSDMAEELDDAADAPAGLPHKVS</sequence>
<organism evidence="2 3">
    <name type="scientific">Cloacibacillus porcorum</name>
    <dbReference type="NCBI Taxonomy" id="1197717"/>
    <lineage>
        <taxon>Bacteria</taxon>
        <taxon>Thermotogati</taxon>
        <taxon>Synergistota</taxon>
        <taxon>Synergistia</taxon>
        <taxon>Synergistales</taxon>
        <taxon>Synergistaceae</taxon>
        <taxon>Cloacibacillus</taxon>
    </lineage>
</organism>
<proteinExistence type="inferred from homology"/>
<dbReference type="RefSeq" id="WP_066744521.1">
    <property type="nucleotide sequence ID" value="NZ_CALCLR010000058.1"/>
</dbReference>
<dbReference type="SUPFAM" id="SSF89447">
    <property type="entry name" value="AbrB/MazE/MraZ-like"/>
    <property type="match status" value="1"/>
</dbReference>
<dbReference type="GO" id="GO:0009295">
    <property type="term" value="C:nucleoid"/>
    <property type="evidence" value="ECO:0007669"/>
    <property type="project" value="UniProtKB-SubCell"/>
</dbReference>
<evidence type="ECO:0000256" key="1">
    <source>
        <dbReference type="HAMAP-Rule" id="MF_01008"/>
    </source>
</evidence>
<dbReference type="InterPro" id="IPR035642">
    <property type="entry name" value="MraZ_N"/>
</dbReference>
<dbReference type="STRING" id="1197717.BED41_07500"/>
<comment type="similarity">
    <text evidence="1">Belongs to the MraZ family.</text>
</comment>
<reference evidence="2" key="1">
    <citation type="submission" date="2016-08" db="EMBL/GenBank/DDBJ databases">
        <title>Complete genome of Cloacibacillus porcorum.</title>
        <authorList>
            <person name="Looft T."/>
            <person name="Bayles D.O."/>
            <person name="Alt D.P."/>
        </authorList>
    </citation>
    <scope>NUCLEOTIDE SEQUENCE [LARGE SCALE GENOMIC DNA]</scope>
    <source>
        <strain evidence="2">CL-84</strain>
    </source>
</reference>
<dbReference type="GO" id="GO:0003700">
    <property type="term" value="F:DNA-binding transcription factor activity"/>
    <property type="evidence" value="ECO:0007669"/>
    <property type="project" value="UniProtKB-UniRule"/>
</dbReference>
<dbReference type="AlphaFoldDB" id="A0A1B2I4N0"/>
<dbReference type="Gene3D" id="3.40.1550.20">
    <property type="entry name" value="Transcriptional regulator MraZ domain"/>
    <property type="match status" value="1"/>
</dbReference>
<gene>
    <name evidence="1" type="primary">mraZ</name>
    <name evidence="2" type="ORF">BED41_07500</name>
</gene>
<dbReference type="GeneID" id="83057695"/>
<dbReference type="Pfam" id="PF02381">
    <property type="entry name" value="MraZ"/>
    <property type="match status" value="2"/>
</dbReference>
<dbReference type="PANTHER" id="PTHR34701">
    <property type="entry name" value="TRANSCRIPTIONAL REGULATOR MRAZ"/>
    <property type="match status" value="1"/>
</dbReference>
<dbReference type="InterPro" id="IPR038619">
    <property type="entry name" value="MraZ_sf"/>
</dbReference>
<keyword evidence="1" id="KW-0805">Transcription regulation</keyword>
<dbReference type="InterPro" id="IPR007159">
    <property type="entry name" value="SpoVT-AbrB_dom"/>
</dbReference>
<dbReference type="GO" id="GO:0000976">
    <property type="term" value="F:transcription cis-regulatory region binding"/>
    <property type="evidence" value="ECO:0007669"/>
    <property type="project" value="TreeGrafter"/>
</dbReference>
<evidence type="ECO:0000313" key="3">
    <source>
        <dbReference type="Proteomes" id="UP000093044"/>
    </source>
</evidence>
<keyword evidence="1" id="KW-0804">Transcription</keyword>
<name>A0A1B2I4N0_9BACT</name>
<dbReference type="Proteomes" id="UP000093044">
    <property type="component" value="Chromosome"/>
</dbReference>
<dbReference type="OrthoDB" id="9807753at2"/>
<dbReference type="InterPro" id="IPR003444">
    <property type="entry name" value="MraZ"/>
</dbReference>
<evidence type="ECO:0000313" key="2">
    <source>
        <dbReference type="EMBL" id="ANZ44931.1"/>
    </source>
</evidence>
<comment type="subunit">
    <text evidence="1">Forms oligomers.</text>
</comment>
<dbReference type="HAMAP" id="MF_01008">
    <property type="entry name" value="MraZ"/>
    <property type="match status" value="1"/>
</dbReference>